<dbReference type="CDD" id="cd11865">
    <property type="entry name" value="SH3_Nbp2-like"/>
    <property type="match status" value="1"/>
</dbReference>
<evidence type="ECO:0000313" key="7">
    <source>
        <dbReference type="Proteomes" id="UP000001744"/>
    </source>
</evidence>
<dbReference type="AlphaFoldDB" id="B6K672"/>
<feature type="domain" description="SH3" evidence="4">
    <location>
        <begin position="89"/>
        <end position="148"/>
    </location>
</feature>
<name>B6K672_SCHJY</name>
<dbReference type="GO" id="GO:0019901">
    <property type="term" value="F:protein kinase binding"/>
    <property type="evidence" value="ECO:0007669"/>
    <property type="project" value="EnsemblFungi"/>
</dbReference>
<sequence length="148" mass="16959">MCDETEKSKHETVARDYEYPETDTLFLGFHSELIEDRNSVSFTEDYFTNEFDDDTYGEGADYEGVSDESWPSADSSEQNRQKKQSLPAEVIAQAVAMFAFEPQHENELGFKEGQQLWILYNYGEGWLIAFDPTTGKTGLIPEQFVEVL</sequence>
<dbReference type="VEuPathDB" id="FungiDB:SJAG_04200"/>
<gene>
    <name evidence="6" type="primary">skb5</name>
    <name evidence="5" type="ORF">SJAG_04200</name>
</gene>
<dbReference type="GO" id="GO:0035556">
    <property type="term" value="P:intracellular signal transduction"/>
    <property type="evidence" value="ECO:0007669"/>
    <property type="project" value="EnsemblFungi"/>
</dbReference>
<evidence type="ECO:0000313" key="6">
    <source>
        <dbReference type="JaponicusDB" id="SJAG_04200"/>
    </source>
</evidence>
<dbReference type="STRING" id="402676.B6K672"/>
<feature type="region of interest" description="Disordered" evidence="3">
    <location>
        <begin position="51"/>
        <end position="85"/>
    </location>
</feature>
<keyword evidence="5" id="KW-0808">Transferase</keyword>
<keyword evidence="5" id="KW-0418">Kinase</keyword>
<evidence type="ECO:0000256" key="3">
    <source>
        <dbReference type="SAM" id="MobiDB-lite"/>
    </source>
</evidence>
<dbReference type="EMBL" id="KE651167">
    <property type="protein sequence ID" value="EEB09026.1"/>
    <property type="molecule type" value="Genomic_DNA"/>
</dbReference>
<dbReference type="SUPFAM" id="SSF50044">
    <property type="entry name" value="SH3-domain"/>
    <property type="match status" value="1"/>
</dbReference>
<dbReference type="InterPro" id="IPR001452">
    <property type="entry name" value="SH3_domain"/>
</dbReference>
<dbReference type="PROSITE" id="PS50002">
    <property type="entry name" value="SH3"/>
    <property type="match status" value="1"/>
</dbReference>
<dbReference type="Proteomes" id="UP000001744">
    <property type="component" value="Unassembled WGS sequence"/>
</dbReference>
<keyword evidence="1 2" id="KW-0728">SH3 domain</keyword>
<evidence type="ECO:0000256" key="1">
    <source>
        <dbReference type="ARBA" id="ARBA00022443"/>
    </source>
</evidence>
<dbReference type="OMA" id="YDFEPLH"/>
<dbReference type="SMART" id="SM00326">
    <property type="entry name" value="SH3"/>
    <property type="match status" value="1"/>
</dbReference>
<dbReference type="InterPro" id="IPR036028">
    <property type="entry name" value="SH3-like_dom_sf"/>
</dbReference>
<dbReference type="GO" id="GO:0030295">
    <property type="term" value="F:protein kinase activator activity"/>
    <property type="evidence" value="ECO:0007669"/>
    <property type="project" value="EnsemblFungi"/>
</dbReference>
<evidence type="ECO:0000256" key="2">
    <source>
        <dbReference type="PROSITE-ProRule" id="PRU00192"/>
    </source>
</evidence>
<organism evidence="5 7">
    <name type="scientific">Schizosaccharomyces japonicus (strain yFS275 / FY16936)</name>
    <name type="common">Fission yeast</name>
    <dbReference type="NCBI Taxonomy" id="402676"/>
    <lineage>
        <taxon>Eukaryota</taxon>
        <taxon>Fungi</taxon>
        <taxon>Dikarya</taxon>
        <taxon>Ascomycota</taxon>
        <taxon>Taphrinomycotina</taxon>
        <taxon>Schizosaccharomycetes</taxon>
        <taxon>Schizosaccharomycetales</taxon>
        <taxon>Schizosaccharomycetaceae</taxon>
        <taxon>Schizosaccharomyces</taxon>
    </lineage>
</organism>
<keyword evidence="7" id="KW-1185">Reference proteome</keyword>
<dbReference type="GO" id="GO:0016301">
    <property type="term" value="F:kinase activity"/>
    <property type="evidence" value="ECO:0007669"/>
    <property type="project" value="UniProtKB-KW"/>
</dbReference>
<dbReference type="Gene3D" id="2.30.30.40">
    <property type="entry name" value="SH3 Domains"/>
    <property type="match status" value="1"/>
</dbReference>
<protein>
    <submittedName>
        <fullName evidence="5">Shk1 kinase binding protein 5</fullName>
    </submittedName>
</protein>
<dbReference type="eggNOG" id="ENOG502RZ32">
    <property type="taxonomic scope" value="Eukaryota"/>
</dbReference>
<dbReference type="Pfam" id="PF00018">
    <property type="entry name" value="SH3_1"/>
    <property type="match status" value="1"/>
</dbReference>
<accession>B6K672</accession>
<dbReference type="RefSeq" id="XP_002175319.1">
    <property type="nucleotide sequence ID" value="XM_002175283.1"/>
</dbReference>
<dbReference type="HOGENOM" id="CLU_069841_1_0_1"/>
<dbReference type="OrthoDB" id="19092at2759"/>
<evidence type="ECO:0000313" key="5">
    <source>
        <dbReference type="EMBL" id="EEB09026.1"/>
    </source>
</evidence>
<dbReference type="GeneID" id="7050595"/>
<feature type="compositionally biased region" description="Acidic residues" evidence="3">
    <location>
        <begin position="51"/>
        <end position="66"/>
    </location>
</feature>
<reference evidence="5 7" key="1">
    <citation type="journal article" date="2011" name="Science">
        <title>Comparative functional genomics of the fission yeasts.</title>
        <authorList>
            <person name="Rhind N."/>
            <person name="Chen Z."/>
            <person name="Yassour M."/>
            <person name="Thompson D.A."/>
            <person name="Haas B.J."/>
            <person name="Habib N."/>
            <person name="Wapinski I."/>
            <person name="Roy S."/>
            <person name="Lin M.F."/>
            <person name="Heiman D.I."/>
            <person name="Young S.K."/>
            <person name="Furuya K."/>
            <person name="Guo Y."/>
            <person name="Pidoux A."/>
            <person name="Chen H.M."/>
            <person name="Robbertse B."/>
            <person name="Goldberg J.M."/>
            <person name="Aoki K."/>
            <person name="Bayne E.H."/>
            <person name="Berlin A.M."/>
            <person name="Desjardins C.A."/>
            <person name="Dobbs E."/>
            <person name="Dukaj L."/>
            <person name="Fan L."/>
            <person name="FitzGerald M.G."/>
            <person name="French C."/>
            <person name="Gujja S."/>
            <person name="Hansen K."/>
            <person name="Keifenheim D."/>
            <person name="Levin J.Z."/>
            <person name="Mosher R.A."/>
            <person name="Mueller C.A."/>
            <person name="Pfiffner J."/>
            <person name="Priest M."/>
            <person name="Russ C."/>
            <person name="Smialowska A."/>
            <person name="Swoboda P."/>
            <person name="Sykes S.M."/>
            <person name="Vaughn M."/>
            <person name="Vengrova S."/>
            <person name="Yoder R."/>
            <person name="Zeng Q."/>
            <person name="Allshire R."/>
            <person name="Baulcombe D."/>
            <person name="Birren B.W."/>
            <person name="Brown W."/>
            <person name="Ekwall K."/>
            <person name="Kellis M."/>
            <person name="Leatherwood J."/>
            <person name="Levin H."/>
            <person name="Margalit H."/>
            <person name="Martienssen R."/>
            <person name="Nieduszynski C.A."/>
            <person name="Spatafora J.W."/>
            <person name="Friedman N."/>
            <person name="Dalgaard J.Z."/>
            <person name="Baumann P."/>
            <person name="Niki H."/>
            <person name="Regev A."/>
            <person name="Nusbaum C."/>
        </authorList>
    </citation>
    <scope>NUCLEOTIDE SEQUENCE [LARGE SCALE GENOMIC DNA]</scope>
    <source>
        <strain evidence="7">yFS275 / FY16936</strain>
    </source>
</reference>
<evidence type="ECO:0000259" key="4">
    <source>
        <dbReference type="PROSITE" id="PS50002"/>
    </source>
</evidence>
<dbReference type="JaponicusDB" id="SJAG_04200">
    <property type="gene designation" value="skb5"/>
</dbReference>
<proteinExistence type="predicted"/>